<dbReference type="Gene3D" id="3.30.710.10">
    <property type="entry name" value="Potassium Channel Kv1.1, Chain A"/>
    <property type="match status" value="1"/>
</dbReference>
<feature type="non-terminal residue" evidence="2">
    <location>
        <position position="1"/>
    </location>
</feature>
<accession>A0A1B6M9P0</accession>
<dbReference type="EMBL" id="GEBQ01007339">
    <property type="protein sequence ID" value="JAT32638.1"/>
    <property type="molecule type" value="Transcribed_RNA"/>
</dbReference>
<feature type="domain" description="BTB" evidence="1">
    <location>
        <begin position="43"/>
        <end position="107"/>
    </location>
</feature>
<dbReference type="PANTHER" id="PTHR24413">
    <property type="entry name" value="SPECKLE-TYPE POZ PROTEIN"/>
    <property type="match status" value="1"/>
</dbReference>
<evidence type="ECO:0000259" key="1">
    <source>
        <dbReference type="PROSITE" id="PS50097"/>
    </source>
</evidence>
<reference evidence="2" key="1">
    <citation type="submission" date="2015-11" db="EMBL/GenBank/DDBJ databases">
        <title>De novo transcriptome assembly of four potential Pierce s Disease insect vectors from Arizona vineyards.</title>
        <authorList>
            <person name="Tassone E.E."/>
        </authorList>
    </citation>
    <scope>NUCLEOTIDE SEQUENCE</scope>
</reference>
<dbReference type="InterPro" id="IPR011333">
    <property type="entry name" value="SKP1/BTB/POZ_sf"/>
</dbReference>
<protein>
    <recommendedName>
        <fullName evidence="1">BTB domain-containing protein</fullName>
    </recommendedName>
</protein>
<sequence>ELVNCTDQIEMATTVASTSLNPQTSHAPLPDYIDYLLSPDTPLDFHVTVGNPDLSSQEKIGAVRWMLIARSKVLREMLLQKKYIHKREISFPDLDSETFRNLLVYMYGHDDTSSLQFEAAVSLLCAASKYDVRDLKRTLSDQITPQATADNICKKLNPQTSQGRRLPDYIDY</sequence>
<proteinExistence type="predicted"/>
<dbReference type="AlphaFoldDB" id="A0A1B6M9P0"/>
<dbReference type="CDD" id="cd18186">
    <property type="entry name" value="BTB_POZ_ZBTB_KLHL-like"/>
    <property type="match status" value="1"/>
</dbReference>
<organism evidence="2">
    <name type="scientific">Graphocephala atropunctata</name>
    <dbReference type="NCBI Taxonomy" id="36148"/>
    <lineage>
        <taxon>Eukaryota</taxon>
        <taxon>Metazoa</taxon>
        <taxon>Ecdysozoa</taxon>
        <taxon>Arthropoda</taxon>
        <taxon>Hexapoda</taxon>
        <taxon>Insecta</taxon>
        <taxon>Pterygota</taxon>
        <taxon>Neoptera</taxon>
        <taxon>Paraneoptera</taxon>
        <taxon>Hemiptera</taxon>
        <taxon>Auchenorrhyncha</taxon>
        <taxon>Membracoidea</taxon>
        <taxon>Cicadellidae</taxon>
        <taxon>Cicadellinae</taxon>
        <taxon>Cicadellini</taxon>
        <taxon>Graphocephala</taxon>
    </lineage>
</organism>
<dbReference type="PROSITE" id="PS50097">
    <property type="entry name" value="BTB"/>
    <property type="match status" value="1"/>
</dbReference>
<gene>
    <name evidence="2" type="ORF">g.42154</name>
</gene>
<evidence type="ECO:0000313" key="2">
    <source>
        <dbReference type="EMBL" id="JAT32638.1"/>
    </source>
</evidence>
<dbReference type="Pfam" id="PF00651">
    <property type="entry name" value="BTB"/>
    <property type="match status" value="1"/>
</dbReference>
<dbReference type="InterPro" id="IPR000210">
    <property type="entry name" value="BTB/POZ_dom"/>
</dbReference>
<dbReference type="SUPFAM" id="SSF54695">
    <property type="entry name" value="POZ domain"/>
    <property type="match status" value="1"/>
</dbReference>
<name>A0A1B6M9P0_9HEMI</name>
<feature type="non-terminal residue" evidence="2">
    <location>
        <position position="172"/>
    </location>
</feature>